<dbReference type="PANTHER" id="PTHR24421:SF63">
    <property type="entry name" value="SENSOR HISTIDINE KINASE DESK"/>
    <property type="match status" value="1"/>
</dbReference>
<keyword evidence="3" id="KW-0902">Two-component regulatory system</keyword>
<dbReference type="PANTHER" id="PTHR24421">
    <property type="entry name" value="NITRATE/NITRITE SENSOR PROTEIN NARX-RELATED"/>
    <property type="match status" value="1"/>
</dbReference>
<evidence type="ECO:0000256" key="5">
    <source>
        <dbReference type="SAM" id="Phobius"/>
    </source>
</evidence>
<keyword evidence="9" id="KW-1185">Reference proteome</keyword>
<evidence type="ECO:0000256" key="1">
    <source>
        <dbReference type="ARBA" id="ARBA00022679"/>
    </source>
</evidence>
<evidence type="ECO:0000313" key="8">
    <source>
        <dbReference type="EMBL" id="QNI34818.1"/>
    </source>
</evidence>
<keyword evidence="1" id="KW-0808">Transferase</keyword>
<proteinExistence type="predicted"/>
<dbReference type="GO" id="GO:0016020">
    <property type="term" value="C:membrane"/>
    <property type="evidence" value="ECO:0007669"/>
    <property type="project" value="InterPro"/>
</dbReference>
<keyword evidence="2 8" id="KW-0418">Kinase</keyword>
<evidence type="ECO:0000259" key="7">
    <source>
        <dbReference type="Pfam" id="PF07730"/>
    </source>
</evidence>
<sequence>MPLGVWHSIASGCEKIGPEDANEALRIHTVPGSAKPRRDGWPDKNRLYDYVWLVYSVFFFIEPIARHNLRYWLQFAGAYGLFLVIYSGLVHARTKTQSYLLLSAMCVLGLAYLPINNSACGMLVYVAAFIPFISDSLAVVAGTIAFVCAAVAIEGYFLQISPWAWGFPAFFCVVVGGTNLLTSQKIRSKAKLQLAQEEIEQLAKLAERERIARDLHDVLGHTLSVIVLKSELAGRLFERDPERARQEIGEVEQVSRKALSEVREAIRGYRSEGLAAEIERAHRTLDAAGVTLTCESKPPSLSAAEETVIALAVREAVTNIVRHAQASQCRMKFVSEKGRTSLTVEDDGRGNIRQEGNGLRGMRERIESLGGHFSIDGNQGTRINIDIPVRSA</sequence>
<keyword evidence="5" id="KW-1133">Transmembrane helix</keyword>
<evidence type="ECO:0000256" key="4">
    <source>
        <dbReference type="SAM" id="Coils"/>
    </source>
</evidence>
<dbReference type="KEGG" id="adin:H7849_06085"/>
<evidence type="ECO:0000256" key="3">
    <source>
        <dbReference type="ARBA" id="ARBA00023012"/>
    </source>
</evidence>
<keyword evidence="4" id="KW-0175">Coiled coil</keyword>
<reference evidence="8 9" key="1">
    <citation type="submission" date="2020-08" db="EMBL/GenBank/DDBJ databases">
        <title>Edaphobacter telluris sp. nov. and Acidobacterium dinghuensis sp. nov., two acidobacteria isolated from forest soil.</title>
        <authorList>
            <person name="Fu J."/>
            <person name="Qiu L."/>
        </authorList>
    </citation>
    <scope>NUCLEOTIDE SEQUENCE [LARGE SCALE GENOMIC DNA]</scope>
    <source>
        <strain evidence="8">4Y35</strain>
    </source>
</reference>
<feature type="transmembrane region" description="Helical" evidence="5">
    <location>
        <begin position="165"/>
        <end position="182"/>
    </location>
</feature>
<feature type="coiled-coil region" evidence="4">
    <location>
        <begin position="185"/>
        <end position="212"/>
    </location>
</feature>
<evidence type="ECO:0000259" key="6">
    <source>
        <dbReference type="Pfam" id="PF02518"/>
    </source>
</evidence>
<dbReference type="EMBL" id="CP060394">
    <property type="protein sequence ID" value="QNI34818.1"/>
    <property type="molecule type" value="Genomic_DNA"/>
</dbReference>
<feature type="domain" description="Signal transduction histidine kinase subgroup 3 dimerisation and phosphoacceptor" evidence="7">
    <location>
        <begin position="207"/>
        <end position="273"/>
    </location>
</feature>
<evidence type="ECO:0000313" key="9">
    <source>
        <dbReference type="Proteomes" id="UP000515312"/>
    </source>
</evidence>
<feature type="domain" description="Histidine kinase/HSP90-like ATPase" evidence="6">
    <location>
        <begin position="308"/>
        <end position="390"/>
    </location>
</feature>
<dbReference type="InterPro" id="IPR003594">
    <property type="entry name" value="HATPase_dom"/>
</dbReference>
<dbReference type="Pfam" id="PF07730">
    <property type="entry name" value="HisKA_3"/>
    <property type="match status" value="1"/>
</dbReference>
<name>A0A7G8BQJ8_9BACT</name>
<feature type="transmembrane region" description="Helical" evidence="5">
    <location>
        <begin position="122"/>
        <end position="153"/>
    </location>
</feature>
<accession>A0A7G8BQJ8</accession>
<keyword evidence="5" id="KW-0472">Membrane</keyword>
<dbReference type="GO" id="GO:0046983">
    <property type="term" value="F:protein dimerization activity"/>
    <property type="evidence" value="ECO:0007669"/>
    <property type="project" value="InterPro"/>
</dbReference>
<dbReference type="InterPro" id="IPR011712">
    <property type="entry name" value="Sig_transdc_His_kin_sub3_dim/P"/>
</dbReference>
<dbReference type="SUPFAM" id="SSF55874">
    <property type="entry name" value="ATPase domain of HSP90 chaperone/DNA topoisomerase II/histidine kinase"/>
    <property type="match status" value="1"/>
</dbReference>
<feature type="transmembrane region" description="Helical" evidence="5">
    <location>
        <begin position="47"/>
        <end position="65"/>
    </location>
</feature>
<keyword evidence="5" id="KW-0812">Transmembrane</keyword>
<dbReference type="CDD" id="cd16917">
    <property type="entry name" value="HATPase_UhpB-NarQ-NarX-like"/>
    <property type="match status" value="1"/>
</dbReference>
<gene>
    <name evidence="8" type="ORF">H7849_06085</name>
</gene>
<feature type="transmembrane region" description="Helical" evidence="5">
    <location>
        <begin position="72"/>
        <end position="92"/>
    </location>
</feature>
<dbReference type="InterPro" id="IPR036890">
    <property type="entry name" value="HATPase_C_sf"/>
</dbReference>
<dbReference type="InterPro" id="IPR050482">
    <property type="entry name" value="Sensor_HK_TwoCompSys"/>
</dbReference>
<dbReference type="AlphaFoldDB" id="A0A7G8BQJ8"/>
<evidence type="ECO:0000256" key="2">
    <source>
        <dbReference type="ARBA" id="ARBA00022777"/>
    </source>
</evidence>
<organism evidence="8 9">
    <name type="scientific">Alloacidobacterium dinghuense</name>
    <dbReference type="NCBI Taxonomy" id="2763107"/>
    <lineage>
        <taxon>Bacteria</taxon>
        <taxon>Pseudomonadati</taxon>
        <taxon>Acidobacteriota</taxon>
        <taxon>Terriglobia</taxon>
        <taxon>Terriglobales</taxon>
        <taxon>Acidobacteriaceae</taxon>
        <taxon>Alloacidobacterium</taxon>
    </lineage>
</organism>
<protein>
    <submittedName>
        <fullName evidence="8">Sensor histidine kinase</fullName>
    </submittedName>
</protein>
<dbReference type="GO" id="GO:0000155">
    <property type="term" value="F:phosphorelay sensor kinase activity"/>
    <property type="evidence" value="ECO:0007669"/>
    <property type="project" value="InterPro"/>
</dbReference>
<dbReference type="Proteomes" id="UP000515312">
    <property type="component" value="Chromosome"/>
</dbReference>
<dbReference type="Pfam" id="PF02518">
    <property type="entry name" value="HATPase_c"/>
    <property type="match status" value="1"/>
</dbReference>
<dbReference type="Gene3D" id="1.20.5.1930">
    <property type="match status" value="1"/>
</dbReference>
<dbReference type="Gene3D" id="3.30.565.10">
    <property type="entry name" value="Histidine kinase-like ATPase, C-terminal domain"/>
    <property type="match status" value="1"/>
</dbReference>